<proteinExistence type="predicted"/>
<dbReference type="GO" id="GO:0000329">
    <property type="term" value="C:fungal-type vacuole membrane"/>
    <property type="evidence" value="ECO:0007669"/>
    <property type="project" value="InterPro"/>
</dbReference>
<dbReference type="SUPFAM" id="SSF117070">
    <property type="entry name" value="LEA14-like"/>
    <property type="match status" value="1"/>
</dbReference>
<dbReference type="InterPro" id="IPR046368">
    <property type="entry name" value="Tag1"/>
</dbReference>
<accession>A0AAW0GF99</accession>
<protein>
    <submittedName>
        <fullName evidence="3">Uncharacterized protein</fullName>
    </submittedName>
</protein>
<evidence type="ECO:0000256" key="1">
    <source>
        <dbReference type="SAM" id="MobiDB-lite"/>
    </source>
</evidence>
<feature type="region of interest" description="Disordered" evidence="1">
    <location>
        <begin position="1"/>
        <end position="71"/>
    </location>
</feature>
<dbReference type="Pfam" id="PF12505">
    <property type="entry name" value="DUF3712"/>
    <property type="match status" value="4"/>
</dbReference>
<feature type="compositionally biased region" description="Polar residues" evidence="1">
    <location>
        <begin position="45"/>
        <end position="56"/>
    </location>
</feature>
<dbReference type="InterPro" id="IPR022185">
    <property type="entry name" value="DUF3712"/>
</dbReference>
<reference evidence="3 4" key="1">
    <citation type="submission" date="2022-09" db="EMBL/GenBank/DDBJ databases">
        <authorList>
            <person name="Palmer J.M."/>
        </authorList>
    </citation>
    <scope>NUCLEOTIDE SEQUENCE [LARGE SCALE GENOMIC DNA]</scope>
    <source>
        <strain evidence="3 4">DSM 7382</strain>
    </source>
</reference>
<comment type="caution">
    <text evidence="3">The sequence shown here is derived from an EMBL/GenBank/DDBJ whole genome shotgun (WGS) entry which is preliminary data.</text>
</comment>
<name>A0AAW0GF99_9APHY</name>
<evidence type="ECO:0000313" key="4">
    <source>
        <dbReference type="Proteomes" id="UP001385951"/>
    </source>
</evidence>
<feature type="transmembrane region" description="Helical" evidence="2">
    <location>
        <begin position="81"/>
        <end position="105"/>
    </location>
</feature>
<sequence length="1476" mass="154374">MMENQSSTSLASGTGLAAHASAPAGHEQTSHVASTTPAGVPVGGTSAQPTSTSQPQDLGGNAAPTVPTPAQPKPPFYKRKAFIISQAIIIPLGIVLLFVLLFPVVTAIAQLVLNRSQLGVDFATISAPSNNSFQLALQGTVTHTGIIPARIQFTKPIQVSWVQDNGTESPIGVMELGDIHASHKRASIDQTTQFNITDEDAFGVFAGHMITAQNFTWRLQSDSLRVQAAKFPTSKGLKFNKLVTLNGFDSFQGNVLLKDLQLPSDNPSGGINFVAATQLTNPSPFTLDLGTVVFDLSYRNVRLGSGSSPNTKIATGNNTITLAGALEPHNSSSELSVVSELFTNYLNGVPSDVIATGKSTLQSDGTEIAWLSTGLSALSLHVPFASLDGALNPIQNIAIGDLALAFADATPWAPSAESNSVRASVSLPFGFGLAIGEIQNAFNITSNGNVVAGLSTPLGASQSNIRVASSSLTSGTIDITIANTNLSVPDPSHPVFSTFNANLTSLDAANFRLIGHSRAIANTSIGQLTLDPINFNVSSGLMGLKGLKGLTTLNTVSVDGGTKDGITLGIDVSIFNPSNLNLTLGDLHVQLFRDGSMVGTALMPNLTLKMGENRVQASSVFAANGSPQGLQTLNDFVGKKDVQLSIAGFDGSTGIASLVSAFETLNIDVTLPALKTNLLNTAVLQVLPSTGRINNISHVSVSLANPFATDLKINRIKSTVSAFGINLGTIDSSTNFMSKANATTESPMLELNMNLDPSSIFTVTRALAVEAGLNTEQLDGIVQLGGYQYLKVTGPPVATNQRRDNIFTGFDLPTFIQKAFSQLKSDVELTAEVGIGEYTTTLTYTQSSLPTKTDENLNLILPVLAHPIVQKIVGGTELGISTVLITDPQQNAFGTKLNGSISNAGPFDAKISFPQGATVAWSGQPLGNIKMDDIPVTGDVGAQFAVNSQFQVADVGHLTDFTKTLLTQESFEWDISANNLNVSALGISVDNITLPSRKVSLKGFNGLKGGVKVETFSLPSNDPDGGITLNLAATTTNPSQVGVELSSLSFNTFASDVMIAPVTTNKTITLAPGSTTTLLLNGRLIPQDSSQGLSVVSGIFNRFIHGEDSDVSVHGSGAGPSDVTWLNEGIKTLQIDTVLPNRGSQSIIKSISLNQLALDFTTDTAYNPSTSSDSTDAAFALPDGFSFPIDITALQQTIDVSFNSQNFAQLAIPKGPSTTDVDSRVIHLGFSNVPFAVTDGQQDAFNQFLTATTTTKSQTIGLSGSATADANTAVGLLSLENITFSVDSTIAGLNGLSERPVTVSGLDVNHGFPDFLLIKVNTALFNPSNLTIGTGDVSFALQFQNSVIGEADLSQMVIKPGNQSYATDVHYAPQGDAMSAGRALLQNFLQGVDVDTTISGSLDSTPIQSLKLALSKISLSPVTIPALHQSLIKSVAIQFPIDIVSTGIAQSSFVLENPFTASINLLNVGATATFIT</sequence>
<keyword evidence="2" id="KW-1133">Transmembrane helix</keyword>
<keyword evidence="2" id="KW-0812">Transmembrane</keyword>
<dbReference type="EMBL" id="JASBNA010000007">
    <property type="protein sequence ID" value="KAK7690332.1"/>
    <property type="molecule type" value="Genomic_DNA"/>
</dbReference>
<evidence type="ECO:0000313" key="3">
    <source>
        <dbReference type="EMBL" id="KAK7690332.1"/>
    </source>
</evidence>
<keyword evidence="2" id="KW-0472">Membrane</keyword>
<dbReference type="PANTHER" id="PTHR35895:SF1">
    <property type="entry name" value="LIPID-BINDING SERUM GLYCOPROTEIN C-TERMINAL DOMAIN-CONTAINING PROTEIN"/>
    <property type="match status" value="1"/>
</dbReference>
<organism evidence="3 4">
    <name type="scientific">Cerrena zonata</name>
    <dbReference type="NCBI Taxonomy" id="2478898"/>
    <lineage>
        <taxon>Eukaryota</taxon>
        <taxon>Fungi</taxon>
        <taxon>Dikarya</taxon>
        <taxon>Basidiomycota</taxon>
        <taxon>Agaricomycotina</taxon>
        <taxon>Agaricomycetes</taxon>
        <taxon>Polyporales</taxon>
        <taxon>Cerrenaceae</taxon>
        <taxon>Cerrena</taxon>
    </lineage>
</organism>
<dbReference type="Proteomes" id="UP001385951">
    <property type="component" value="Unassembled WGS sequence"/>
</dbReference>
<evidence type="ECO:0000256" key="2">
    <source>
        <dbReference type="SAM" id="Phobius"/>
    </source>
</evidence>
<dbReference type="InterPro" id="IPR013783">
    <property type="entry name" value="Ig-like_fold"/>
</dbReference>
<feature type="compositionally biased region" description="Polar residues" evidence="1">
    <location>
        <begin position="1"/>
        <end position="12"/>
    </location>
</feature>
<dbReference type="Gene3D" id="2.60.40.10">
    <property type="entry name" value="Immunoglobulins"/>
    <property type="match status" value="1"/>
</dbReference>
<keyword evidence="4" id="KW-1185">Reference proteome</keyword>
<dbReference type="PANTHER" id="PTHR35895">
    <property type="entry name" value="CHROMOSOME 16, WHOLE GENOME SHOTGUN SEQUENCE"/>
    <property type="match status" value="1"/>
</dbReference>
<gene>
    <name evidence="3" type="ORF">QCA50_006989</name>
</gene>